<dbReference type="EMBL" id="FUKR01000014">
    <property type="protein sequence ID" value="SJN20334.1"/>
    <property type="molecule type" value="Genomic_DNA"/>
</dbReference>
<keyword evidence="2" id="KW-1185">Reference proteome</keyword>
<dbReference type="Proteomes" id="UP000196778">
    <property type="component" value="Unassembled WGS sequence"/>
</dbReference>
<reference evidence="2" key="1">
    <citation type="submission" date="2017-02" db="EMBL/GenBank/DDBJ databases">
        <authorList>
            <person name="Dridi B."/>
        </authorList>
    </citation>
    <scope>NUCLEOTIDE SEQUENCE [LARGE SCALE GENOMIC DNA]</scope>
    <source>
        <strain evidence="2">EB411</strain>
    </source>
</reference>
<name>A0A1R4IL78_9MICO</name>
<dbReference type="AlphaFoldDB" id="A0A1R4IL78"/>
<protein>
    <submittedName>
        <fullName evidence="1">Uncharacterized protein</fullName>
    </submittedName>
</protein>
<accession>A0A1R4IL78</accession>
<dbReference type="OrthoDB" id="4507101at2"/>
<proteinExistence type="predicted"/>
<gene>
    <name evidence="1" type="ORF">FM119_02265</name>
</gene>
<organism evidence="1 2">
    <name type="scientific">Mycetocola reblochoni REB411</name>
    <dbReference type="NCBI Taxonomy" id="1255698"/>
    <lineage>
        <taxon>Bacteria</taxon>
        <taxon>Bacillati</taxon>
        <taxon>Actinomycetota</taxon>
        <taxon>Actinomycetes</taxon>
        <taxon>Micrococcales</taxon>
        <taxon>Microbacteriaceae</taxon>
        <taxon>Mycetocola</taxon>
    </lineage>
</organism>
<dbReference type="RefSeq" id="WP_087136077.1">
    <property type="nucleotide sequence ID" value="NZ_FUKR01000014.1"/>
</dbReference>
<sequence>MLLPVDLPSLDSIRHRWAITAAVYALDSLDIDNRVRAEGPLWLYDDHGGSWATLIRVPSGDAVLVGNDRDHSTPVELPVLLEGMPGWVGDALRAQGLSQLGFVYAHIDGRWWLAPYSTEDGFSRLRVPAVGDAELSDYISDHVGIGFADEYADEDDTTDYGAVDPAALAAAVEAGPGVTREQLLALVRFPQLDLDRGVAAAARFGTEH</sequence>
<evidence type="ECO:0000313" key="2">
    <source>
        <dbReference type="Proteomes" id="UP000196778"/>
    </source>
</evidence>
<evidence type="ECO:0000313" key="1">
    <source>
        <dbReference type="EMBL" id="SJN20334.1"/>
    </source>
</evidence>